<feature type="region of interest" description="Disordered" evidence="1">
    <location>
        <begin position="139"/>
        <end position="162"/>
    </location>
</feature>
<protein>
    <recommendedName>
        <fullName evidence="5">Transmembrane protein</fullName>
    </recommendedName>
</protein>
<keyword evidence="2" id="KW-0472">Membrane</keyword>
<feature type="compositionally biased region" description="Basic and acidic residues" evidence="1">
    <location>
        <begin position="140"/>
        <end position="158"/>
    </location>
</feature>
<name>A0A1Y1UIH9_9TREE</name>
<accession>A0A1Y1UIH9</accession>
<keyword evidence="2" id="KW-0812">Transmembrane</keyword>
<evidence type="ECO:0008006" key="5">
    <source>
        <dbReference type="Google" id="ProtNLM"/>
    </source>
</evidence>
<dbReference type="InParanoid" id="A0A1Y1UIH9"/>
<keyword evidence="2" id="KW-1133">Transmembrane helix</keyword>
<proteinExistence type="predicted"/>
<reference evidence="3 4" key="1">
    <citation type="submission" date="2017-03" db="EMBL/GenBank/DDBJ databases">
        <title>Widespread Adenine N6-methylation of Active Genes in Fungi.</title>
        <authorList>
            <consortium name="DOE Joint Genome Institute"/>
            <person name="Mondo S.J."/>
            <person name="Dannebaum R.O."/>
            <person name="Kuo R.C."/>
            <person name="Louie K.B."/>
            <person name="Bewick A.J."/>
            <person name="Labutti K."/>
            <person name="Haridas S."/>
            <person name="Kuo A."/>
            <person name="Salamov A."/>
            <person name="Ahrendt S.R."/>
            <person name="Lau R."/>
            <person name="Bowen B.P."/>
            <person name="Lipzen A."/>
            <person name="Sullivan W."/>
            <person name="Andreopoulos W.B."/>
            <person name="Clum A."/>
            <person name="Lindquist E."/>
            <person name="Daum C."/>
            <person name="Northen T.R."/>
            <person name="Ramamoorthy G."/>
            <person name="Schmitz R.J."/>
            <person name="Gryganskyi A."/>
            <person name="Culley D."/>
            <person name="Magnuson J."/>
            <person name="James T.Y."/>
            <person name="O'Malley M.A."/>
            <person name="Stajich J.E."/>
            <person name="Spatafora J.W."/>
            <person name="Visel A."/>
            <person name="Grigoriev I.V."/>
        </authorList>
    </citation>
    <scope>NUCLEOTIDE SEQUENCE [LARGE SCALE GENOMIC DNA]</scope>
    <source>
        <strain evidence="3 4">NRRL Y-17943</strain>
    </source>
</reference>
<organism evidence="3 4">
    <name type="scientific">Kockovaella imperatae</name>
    <dbReference type="NCBI Taxonomy" id="4999"/>
    <lineage>
        <taxon>Eukaryota</taxon>
        <taxon>Fungi</taxon>
        <taxon>Dikarya</taxon>
        <taxon>Basidiomycota</taxon>
        <taxon>Agaricomycotina</taxon>
        <taxon>Tremellomycetes</taxon>
        <taxon>Tremellales</taxon>
        <taxon>Cuniculitremaceae</taxon>
        <taxon>Kockovaella</taxon>
    </lineage>
</organism>
<dbReference type="EMBL" id="NBSH01000005">
    <property type="protein sequence ID" value="ORX37831.1"/>
    <property type="molecule type" value="Genomic_DNA"/>
</dbReference>
<evidence type="ECO:0000313" key="4">
    <source>
        <dbReference type="Proteomes" id="UP000193218"/>
    </source>
</evidence>
<dbReference type="OrthoDB" id="10448283at2759"/>
<dbReference type="Proteomes" id="UP000193218">
    <property type="component" value="Unassembled WGS sequence"/>
</dbReference>
<feature type="transmembrane region" description="Helical" evidence="2">
    <location>
        <begin position="103"/>
        <end position="128"/>
    </location>
</feature>
<comment type="caution">
    <text evidence="3">The sequence shown here is derived from an EMBL/GenBank/DDBJ whole genome shotgun (WGS) entry which is preliminary data.</text>
</comment>
<evidence type="ECO:0000256" key="1">
    <source>
        <dbReference type="SAM" id="MobiDB-lite"/>
    </source>
</evidence>
<dbReference type="GeneID" id="33560900"/>
<sequence>MPNTTSTNLANATTIANATQIANATVINTSMIKVPVTFSSPTPFTTTLEVAQTAITKIVTNVTQSVIETEIPVTIKDGAVTLVQTTIPVPVPSESAPAAKTPVAGIAALSAVLGVVIIMACIAVLLLLRKLRNAESSNEIDQHHLYSSPELDKTEEGPTVKQLQDQLTSVRRELASVMVLTPSTIRDRSDYARDLDLINDDIRQISMRITRNSSYSTAPKVRNVLCATLRSEILTRFDASLKPEDDAKFSEVMSRFPRKQSALLWKAMAVQNLPVADARPFAEKLVMQLSLAVGESVHKEELTAMTKNVLSLVRALAEDAKGYSLTVGKDGQQLGLIEPTSAA</sequence>
<keyword evidence="4" id="KW-1185">Reference proteome</keyword>
<dbReference type="AlphaFoldDB" id="A0A1Y1UIH9"/>
<evidence type="ECO:0000313" key="3">
    <source>
        <dbReference type="EMBL" id="ORX37831.1"/>
    </source>
</evidence>
<evidence type="ECO:0000256" key="2">
    <source>
        <dbReference type="SAM" id="Phobius"/>
    </source>
</evidence>
<gene>
    <name evidence="3" type="ORF">BD324DRAFT_680709</name>
</gene>
<dbReference type="RefSeq" id="XP_021871818.1">
    <property type="nucleotide sequence ID" value="XM_022019091.1"/>
</dbReference>